<dbReference type="EMBL" id="BARV01009716">
    <property type="protein sequence ID" value="GAI03471.1"/>
    <property type="molecule type" value="Genomic_DNA"/>
</dbReference>
<accession>X1LCC4</accession>
<sequence>MQSPKERYTDPDRFTCSECGRDTLIQQEFGGMNPPDPGWVCFNCGQTWDYDDDPRD</sequence>
<proteinExistence type="predicted"/>
<evidence type="ECO:0000313" key="1">
    <source>
        <dbReference type="EMBL" id="GAI03471.1"/>
    </source>
</evidence>
<dbReference type="AlphaFoldDB" id="X1LCC4"/>
<name>X1LCC4_9ZZZZ</name>
<protein>
    <submittedName>
        <fullName evidence="1">Uncharacterized protein</fullName>
    </submittedName>
</protein>
<organism evidence="1">
    <name type="scientific">marine sediment metagenome</name>
    <dbReference type="NCBI Taxonomy" id="412755"/>
    <lineage>
        <taxon>unclassified sequences</taxon>
        <taxon>metagenomes</taxon>
        <taxon>ecological metagenomes</taxon>
    </lineage>
</organism>
<comment type="caution">
    <text evidence="1">The sequence shown here is derived from an EMBL/GenBank/DDBJ whole genome shotgun (WGS) entry which is preliminary data.</text>
</comment>
<gene>
    <name evidence="1" type="ORF">S06H3_19064</name>
</gene>
<reference evidence="1" key="1">
    <citation type="journal article" date="2014" name="Front. Microbiol.">
        <title>High frequency of phylogenetically diverse reductive dehalogenase-homologous genes in deep subseafloor sedimentary metagenomes.</title>
        <authorList>
            <person name="Kawai M."/>
            <person name="Futagami T."/>
            <person name="Toyoda A."/>
            <person name="Takaki Y."/>
            <person name="Nishi S."/>
            <person name="Hori S."/>
            <person name="Arai W."/>
            <person name="Tsubouchi T."/>
            <person name="Morono Y."/>
            <person name="Uchiyama I."/>
            <person name="Ito T."/>
            <person name="Fujiyama A."/>
            <person name="Inagaki F."/>
            <person name="Takami H."/>
        </authorList>
    </citation>
    <scope>NUCLEOTIDE SEQUENCE</scope>
    <source>
        <strain evidence="1">Expedition CK06-06</strain>
    </source>
</reference>